<feature type="domain" description="HpcH/HpaI aldolase/citrate lyase" evidence="3">
    <location>
        <begin position="58"/>
        <end position="276"/>
    </location>
</feature>
<evidence type="ECO:0000313" key="4">
    <source>
        <dbReference type="EMBL" id="KAH7040954.1"/>
    </source>
</evidence>
<evidence type="ECO:0000259" key="3">
    <source>
        <dbReference type="Pfam" id="PF03328"/>
    </source>
</evidence>
<dbReference type="InterPro" id="IPR015813">
    <property type="entry name" value="Pyrv/PenolPyrv_kinase-like_dom"/>
</dbReference>
<reference evidence="4" key="1">
    <citation type="journal article" date="2021" name="Nat. Commun.">
        <title>Genetic determinants of endophytism in the Arabidopsis root mycobiome.</title>
        <authorList>
            <person name="Mesny F."/>
            <person name="Miyauchi S."/>
            <person name="Thiergart T."/>
            <person name="Pickel B."/>
            <person name="Atanasova L."/>
            <person name="Karlsson M."/>
            <person name="Huettel B."/>
            <person name="Barry K.W."/>
            <person name="Haridas S."/>
            <person name="Chen C."/>
            <person name="Bauer D."/>
            <person name="Andreopoulos W."/>
            <person name="Pangilinan J."/>
            <person name="LaButti K."/>
            <person name="Riley R."/>
            <person name="Lipzen A."/>
            <person name="Clum A."/>
            <person name="Drula E."/>
            <person name="Henrissat B."/>
            <person name="Kohler A."/>
            <person name="Grigoriev I.V."/>
            <person name="Martin F.M."/>
            <person name="Hacquard S."/>
        </authorList>
    </citation>
    <scope>NUCLEOTIDE SEQUENCE</scope>
    <source>
        <strain evidence="4">MPI-CAGE-CH-0230</strain>
    </source>
</reference>
<dbReference type="InterPro" id="IPR040442">
    <property type="entry name" value="Pyrv_kinase-like_dom_sf"/>
</dbReference>
<keyword evidence="4" id="KW-0418">Kinase</keyword>
<dbReference type="GO" id="GO:0016301">
    <property type="term" value="F:kinase activity"/>
    <property type="evidence" value="ECO:0007669"/>
    <property type="project" value="UniProtKB-KW"/>
</dbReference>
<sequence>MSGQPWHQQPDLHTYAPHRSTLLSHPGNLQQALKDAQADPGKALFGVAQGIPSVFVTKVIASAKPDFIWIDVEHGIWNRLALYDAIQAAQHHSEGKTLVLVRVPKHDEISLTTALDAGAAGIVIPHCESADEVRKMVKEMYFPPIGARSFSPWTFAPGVNDQSLYPGDSFNTKTANNHVVLIPQIESVKGVENADEIASVEHVGGLMFGPGDFMADAGVPLTLEGPPHPVLIDAMTKFAMAGAKAGVPLFGAAQKPGQIPMLLEQGYRLIAVAFDVWALAGLIAGKLKEGREDAAEM</sequence>
<dbReference type="GO" id="GO:0046872">
    <property type="term" value="F:metal ion binding"/>
    <property type="evidence" value="ECO:0007669"/>
    <property type="project" value="UniProtKB-KW"/>
</dbReference>
<keyword evidence="4" id="KW-0670">Pyruvate</keyword>
<accession>A0A9P8YID9</accession>
<protein>
    <submittedName>
        <fullName evidence="4">Pyruvate/Phosphoenolpyruvate kinase-like domain-containing protein</fullName>
    </submittedName>
</protein>
<evidence type="ECO:0000256" key="2">
    <source>
        <dbReference type="ARBA" id="ARBA00023239"/>
    </source>
</evidence>
<keyword evidence="5" id="KW-1185">Reference proteome</keyword>
<evidence type="ECO:0000256" key="1">
    <source>
        <dbReference type="ARBA" id="ARBA00022723"/>
    </source>
</evidence>
<dbReference type="Pfam" id="PF03328">
    <property type="entry name" value="HpcH_HpaI"/>
    <property type="match status" value="1"/>
</dbReference>
<dbReference type="Gene3D" id="3.20.20.60">
    <property type="entry name" value="Phosphoenolpyruvate-binding domains"/>
    <property type="match status" value="1"/>
</dbReference>
<gene>
    <name evidence="4" type="ORF">B0I36DRAFT_216962</name>
</gene>
<dbReference type="GO" id="GO:0005737">
    <property type="term" value="C:cytoplasm"/>
    <property type="evidence" value="ECO:0007669"/>
    <property type="project" value="TreeGrafter"/>
</dbReference>
<keyword evidence="1" id="KW-0479">Metal-binding</keyword>
<feature type="non-terminal residue" evidence="4">
    <location>
        <position position="297"/>
    </location>
</feature>
<dbReference type="GO" id="GO:0016832">
    <property type="term" value="F:aldehyde-lyase activity"/>
    <property type="evidence" value="ECO:0007669"/>
    <property type="project" value="TreeGrafter"/>
</dbReference>
<dbReference type="Proteomes" id="UP000756346">
    <property type="component" value="Unassembled WGS sequence"/>
</dbReference>
<evidence type="ECO:0000313" key="5">
    <source>
        <dbReference type="Proteomes" id="UP000756346"/>
    </source>
</evidence>
<proteinExistence type="predicted"/>
<dbReference type="GeneID" id="70178525"/>
<dbReference type="PANTHER" id="PTHR30502:SF8">
    <property type="entry name" value="SYNTHASE, PUTATIVE-RELATED"/>
    <property type="match status" value="1"/>
</dbReference>
<dbReference type="PANTHER" id="PTHR30502">
    <property type="entry name" value="2-KETO-3-DEOXY-L-RHAMNONATE ALDOLASE"/>
    <property type="match status" value="1"/>
</dbReference>
<dbReference type="EMBL" id="JAGTJQ010000001">
    <property type="protein sequence ID" value="KAH7040954.1"/>
    <property type="molecule type" value="Genomic_DNA"/>
</dbReference>
<dbReference type="InterPro" id="IPR050251">
    <property type="entry name" value="HpcH-HpaI_aldolase"/>
</dbReference>
<dbReference type="AlphaFoldDB" id="A0A9P8YID9"/>
<keyword evidence="2" id="KW-0456">Lyase</keyword>
<dbReference type="InterPro" id="IPR005000">
    <property type="entry name" value="Aldolase/citrate-lyase_domain"/>
</dbReference>
<organism evidence="4 5">
    <name type="scientific">Microdochium trichocladiopsis</name>
    <dbReference type="NCBI Taxonomy" id="1682393"/>
    <lineage>
        <taxon>Eukaryota</taxon>
        <taxon>Fungi</taxon>
        <taxon>Dikarya</taxon>
        <taxon>Ascomycota</taxon>
        <taxon>Pezizomycotina</taxon>
        <taxon>Sordariomycetes</taxon>
        <taxon>Xylariomycetidae</taxon>
        <taxon>Xylariales</taxon>
        <taxon>Microdochiaceae</taxon>
        <taxon>Microdochium</taxon>
    </lineage>
</organism>
<dbReference type="SUPFAM" id="SSF51621">
    <property type="entry name" value="Phosphoenolpyruvate/pyruvate domain"/>
    <property type="match status" value="1"/>
</dbReference>
<dbReference type="RefSeq" id="XP_046019009.1">
    <property type="nucleotide sequence ID" value="XM_046148979.1"/>
</dbReference>
<keyword evidence="4" id="KW-0808">Transferase</keyword>
<comment type="caution">
    <text evidence="4">The sequence shown here is derived from an EMBL/GenBank/DDBJ whole genome shotgun (WGS) entry which is preliminary data.</text>
</comment>
<dbReference type="OrthoDB" id="2326446at2759"/>
<name>A0A9P8YID9_9PEZI</name>